<dbReference type="PANTHER" id="PTHR23516">
    <property type="entry name" value="SAM (S-ADENOSYL METHIONINE) TRANSPORTER"/>
    <property type="match status" value="1"/>
</dbReference>
<comment type="caution">
    <text evidence="13">The sequence shown here is derived from an EMBL/GenBank/DDBJ whole genome shotgun (WGS) entry which is preliminary data.</text>
</comment>
<organism evidence="13 14">
    <name type="scientific">Hirsutella rhossiliensis</name>
    <dbReference type="NCBI Taxonomy" id="111463"/>
    <lineage>
        <taxon>Eukaryota</taxon>
        <taxon>Fungi</taxon>
        <taxon>Dikarya</taxon>
        <taxon>Ascomycota</taxon>
        <taxon>Pezizomycotina</taxon>
        <taxon>Sordariomycetes</taxon>
        <taxon>Hypocreomycetidae</taxon>
        <taxon>Hypocreales</taxon>
        <taxon>Ophiocordycipitaceae</taxon>
        <taxon>Hirsutella</taxon>
    </lineage>
</organism>
<dbReference type="Gene3D" id="1.20.1250.20">
    <property type="entry name" value="MFS general substrate transporter like domains"/>
    <property type="match status" value="1"/>
</dbReference>
<accession>A0A9P8MXB4</accession>
<evidence type="ECO:0000256" key="1">
    <source>
        <dbReference type="ARBA" id="ARBA00003019"/>
    </source>
</evidence>
<comment type="function">
    <text evidence="1">Mediates high-affinity intracellular uptake of the rare oligo-element molybdenum.</text>
</comment>
<evidence type="ECO:0000256" key="7">
    <source>
        <dbReference type="ARBA" id="ARBA00022989"/>
    </source>
</evidence>
<feature type="transmembrane region" description="Helical" evidence="12">
    <location>
        <begin position="6"/>
        <end position="25"/>
    </location>
</feature>
<evidence type="ECO:0000313" key="14">
    <source>
        <dbReference type="Proteomes" id="UP000824596"/>
    </source>
</evidence>
<feature type="transmembrane region" description="Helical" evidence="12">
    <location>
        <begin position="222"/>
        <end position="239"/>
    </location>
</feature>
<dbReference type="InterPro" id="IPR036259">
    <property type="entry name" value="MFS_trans_sf"/>
</dbReference>
<dbReference type="Pfam" id="PF05631">
    <property type="entry name" value="MFS_5"/>
    <property type="match status" value="1"/>
</dbReference>
<evidence type="ECO:0000256" key="4">
    <source>
        <dbReference type="ARBA" id="ARBA00022448"/>
    </source>
</evidence>
<evidence type="ECO:0000256" key="5">
    <source>
        <dbReference type="ARBA" id="ARBA00022475"/>
    </source>
</evidence>
<evidence type="ECO:0000256" key="11">
    <source>
        <dbReference type="ARBA" id="ARBA00032555"/>
    </source>
</evidence>
<gene>
    <name evidence="13" type="ORF">HRG_04456</name>
</gene>
<dbReference type="Proteomes" id="UP000824596">
    <property type="component" value="Unassembled WGS sequence"/>
</dbReference>
<name>A0A9P8MXB4_9HYPO</name>
<evidence type="ECO:0000256" key="9">
    <source>
        <dbReference type="ARBA" id="ARBA00023136"/>
    </source>
</evidence>
<proteinExistence type="predicted"/>
<feature type="transmembrane region" description="Helical" evidence="12">
    <location>
        <begin position="245"/>
        <end position="266"/>
    </location>
</feature>
<keyword evidence="7 12" id="KW-1133">Transmembrane helix</keyword>
<dbReference type="AlphaFoldDB" id="A0A9P8MXB4"/>
<evidence type="ECO:0000256" key="3">
    <source>
        <dbReference type="ARBA" id="ARBA00021242"/>
    </source>
</evidence>
<keyword evidence="5" id="KW-1003">Cell membrane</keyword>
<dbReference type="GeneID" id="68353585"/>
<dbReference type="EMBL" id="JAIZPD010000004">
    <property type="protein sequence ID" value="KAH0964028.1"/>
    <property type="molecule type" value="Genomic_DNA"/>
</dbReference>
<keyword evidence="4" id="KW-0813">Transport</keyword>
<feature type="transmembrane region" description="Helical" evidence="12">
    <location>
        <begin position="133"/>
        <end position="155"/>
    </location>
</feature>
<dbReference type="GO" id="GO:0005886">
    <property type="term" value="C:plasma membrane"/>
    <property type="evidence" value="ECO:0007669"/>
    <property type="project" value="UniProtKB-SubCell"/>
</dbReference>
<comment type="subcellular location">
    <subcellularLocation>
        <location evidence="2">Cell membrane</location>
        <topology evidence="2">Multi-pass membrane protein</topology>
    </subcellularLocation>
</comment>
<dbReference type="GO" id="GO:0006811">
    <property type="term" value="P:monoatomic ion transport"/>
    <property type="evidence" value="ECO:0007669"/>
    <property type="project" value="UniProtKB-KW"/>
</dbReference>
<sequence>MDFYTTTLAALCGLCAVLVYHKHGFRDAKDANSARQATACQFQRRFLFVYALAVGADWLQGPHLYAWYRYDKQLPEELVALMYATGFAAGAVSAAVAGPLMDCLGPDLGCLAYSLFASTSCGLIESDKPSRLLLGRVCGGFATTFLFSAFESWMVTKYHTLGLDDSTLPLGTVLSNMTLADTEGELPLGLIFASFMCAMMIGSTVASGPLMTFSGQSATRDLIIAMLVACGSLSCAVLLDSERMLFGVFCILEASIGAYFPVMGYLKGEHVDDKDRNLVYSIFRLPLNTLVLVAHCLDTEGDEHRDRVFLTLAGMLLAASLVVKQSLAS</sequence>
<keyword evidence="14" id="KW-1185">Reference proteome</keyword>
<dbReference type="RefSeq" id="XP_044721541.1">
    <property type="nucleotide sequence ID" value="XM_044862927.1"/>
</dbReference>
<keyword evidence="9 12" id="KW-0472">Membrane</keyword>
<keyword evidence="8" id="KW-0406">Ion transport</keyword>
<evidence type="ECO:0000256" key="6">
    <source>
        <dbReference type="ARBA" id="ARBA00022692"/>
    </source>
</evidence>
<evidence type="ECO:0000256" key="12">
    <source>
        <dbReference type="SAM" id="Phobius"/>
    </source>
</evidence>
<dbReference type="SUPFAM" id="SSF103473">
    <property type="entry name" value="MFS general substrate transporter"/>
    <property type="match status" value="2"/>
</dbReference>
<evidence type="ECO:0000256" key="2">
    <source>
        <dbReference type="ARBA" id="ARBA00004651"/>
    </source>
</evidence>
<feature type="transmembrane region" description="Helical" evidence="12">
    <location>
        <begin position="46"/>
        <end position="68"/>
    </location>
</feature>
<reference evidence="13" key="1">
    <citation type="submission" date="2021-09" db="EMBL/GenBank/DDBJ databases">
        <title>A high-quality genome of the endoparasitic fungus Hirsutella rhossiliensis with a comparison of Hirsutella genomes reveals transposable elements contributing to genome size variation.</title>
        <authorList>
            <person name="Lin R."/>
            <person name="Jiao Y."/>
            <person name="Sun X."/>
            <person name="Ling J."/>
            <person name="Xie B."/>
            <person name="Cheng X."/>
        </authorList>
    </citation>
    <scope>NUCLEOTIDE SEQUENCE</scope>
    <source>
        <strain evidence="13">HR02</strain>
    </source>
</reference>
<feature type="transmembrane region" description="Helical" evidence="12">
    <location>
        <begin position="80"/>
        <end position="101"/>
    </location>
</feature>
<feature type="transmembrane region" description="Helical" evidence="12">
    <location>
        <begin position="186"/>
        <end position="210"/>
    </location>
</feature>
<dbReference type="InterPro" id="IPR008509">
    <property type="entry name" value="MOT2/MFSD5"/>
</dbReference>
<evidence type="ECO:0000313" key="13">
    <source>
        <dbReference type="EMBL" id="KAH0964028.1"/>
    </source>
</evidence>
<dbReference type="PANTHER" id="PTHR23516:SF1">
    <property type="entry name" value="MOLYBDATE-ANION TRANSPORTER"/>
    <property type="match status" value="1"/>
</dbReference>
<dbReference type="OrthoDB" id="263957at2759"/>
<keyword evidence="6 12" id="KW-0812">Transmembrane</keyword>
<evidence type="ECO:0000256" key="8">
    <source>
        <dbReference type="ARBA" id="ARBA00023065"/>
    </source>
</evidence>
<protein>
    <recommendedName>
        <fullName evidence="3">Molybdate-anion transporter</fullName>
    </recommendedName>
    <alternativeName>
        <fullName evidence="10">Major facilitator superfamily domain-containing protein 5</fullName>
    </alternativeName>
    <alternativeName>
        <fullName evidence="11">Molybdate transporter 2 homolog</fullName>
    </alternativeName>
</protein>
<dbReference type="GO" id="GO:0015098">
    <property type="term" value="F:molybdate ion transmembrane transporter activity"/>
    <property type="evidence" value="ECO:0007669"/>
    <property type="project" value="InterPro"/>
</dbReference>
<evidence type="ECO:0000256" key="10">
    <source>
        <dbReference type="ARBA" id="ARBA00030646"/>
    </source>
</evidence>